<keyword evidence="1" id="KW-0472">Membrane</keyword>
<evidence type="ECO:0000256" key="1">
    <source>
        <dbReference type="SAM" id="Phobius"/>
    </source>
</evidence>
<gene>
    <name evidence="3" type="ORF">METZ01_LOCUS463022</name>
</gene>
<accession>A0A383ASP7</accession>
<keyword evidence="1" id="KW-1133">Transmembrane helix</keyword>
<dbReference type="Pfam" id="PF05226">
    <property type="entry name" value="CHASE2"/>
    <property type="match status" value="1"/>
</dbReference>
<dbReference type="InterPro" id="IPR007890">
    <property type="entry name" value="CHASE2"/>
</dbReference>
<organism evidence="3">
    <name type="scientific">marine metagenome</name>
    <dbReference type="NCBI Taxonomy" id="408172"/>
    <lineage>
        <taxon>unclassified sequences</taxon>
        <taxon>metagenomes</taxon>
        <taxon>ecological metagenomes</taxon>
    </lineage>
</organism>
<feature type="domain" description="CHASE2" evidence="2">
    <location>
        <begin position="16"/>
        <end position="143"/>
    </location>
</feature>
<evidence type="ECO:0000313" key="3">
    <source>
        <dbReference type="EMBL" id="SVE10168.1"/>
    </source>
</evidence>
<dbReference type="EMBL" id="UINC01194196">
    <property type="protein sequence ID" value="SVE10168.1"/>
    <property type="molecule type" value="Genomic_DNA"/>
</dbReference>
<evidence type="ECO:0000259" key="2">
    <source>
        <dbReference type="Pfam" id="PF05226"/>
    </source>
</evidence>
<dbReference type="AlphaFoldDB" id="A0A383ASP7"/>
<proteinExistence type="predicted"/>
<protein>
    <recommendedName>
        <fullName evidence="2">CHASE2 domain-containing protein</fullName>
    </recommendedName>
</protein>
<feature type="non-terminal residue" evidence="3">
    <location>
        <position position="206"/>
    </location>
</feature>
<name>A0A383ASP7_9ZZZZ</name>
<sequence>MQKDLPYIFIAFGVAIFFILLSVLNIYEPVENKLLDSRFNQRGRVETRNDIATLDIDARSLQDEGRYPWNREKHVPVIKAAQEHNMSAIAFDMFFIERSERELNFKDLSTVQDSILSLDEVRNLFPDADSELAAAAQEAGNVYFAQAFFPQPSKKMPVKKRTDSKHSRLMELKKKKFFRIVSADDFSTLFDFYDIEPPIEELIASS</sequence>
<keyword evidence="1" id="KW-0812">Transmembrane</keyword>
<reference evidence="3" key="1">
    <citation type="submission" date="2018-05" db="EMBL/GenBank/DDBJ databases">
        <authorList>
            <person name="Lanie J.A."/>
            <person name="Ng W.-L."/>
            <person name="Kazmierczak K.M."/>
            <person name="Andrzejewski T.M."/>
            <person name="Davidsen T.M."/>
            <person name="Wayne K.J."/>
            <person name="Tettelin H."/>
            <person name="Glass J.I."/>
            <person name="Rusch D."/>
            <person name="Podicherti R."/>
            <person name="Tsui H.-C.T."/>
            <person name="Winkler M.E."/>
        </authorList>
    </citation>
    <scope>NUCLEOTIDE SEQUENCE</scope>
</reference>
<feature type="transmembrane region" description="Helical" evidence="1">
    <location>
        <begin position="6"/>
        <end position="27"/>
    </location>
</feature>